<organism evidence="8 9">
    <name type="scientific">Punica granatum</name>
    <name type="common">Pomegranate</name>
    <dbReference type="NCBI Taxonomy" id="22663"/>
    <lineage>
        <taxon>Eukaryota</taxon>
        <taxon>Viridiplantae</taxon>
        <taxon>Streptophyta</taxon>
        <taxon>Embryophyta</taxon>
        <taxon>Tracheophyta</taxon>
        <taxon>Spermatophyta</taxon>
        <taxon>Magnoliopsida</taxon>
        <taxon>eudicotyledons</taxon>
        <taxon>Gunneridae</taxon>
        <taxon>Pentapetalae</taxon>
        <taxon>rosids</taxon>
        <taxon>malvids</taxon>
        <taxon>Myrtales</taxon>
        <taxon>Lythraceae</taxon>
        <taxon>Punica</taxon>
    </lineage>
</organism>
<dbReference type="Pfam" id="PF00078">
    <property type="entry name" value="RVT_1"/>
    <property type="match status" value="1"/>
</dbReference>
<dbReference type="InterPro" id="IPR036397">
    <property type="entry name" value="RNaseH_sf"/>
</dbReference>
<dbReference type="STRING" id="22663.A0A2I0JTV6"/>
<dbReference type="PANTHER" id="PTHR48475:SF1">
    <property type="entry name" value="RNASE H TYPE-1 DOMAIN-CONTAINING PROTEIN"/>
    <property type="match status" value="1"/>
</dbReference>
<name>A0A2I0JTV6_PUNGR</name>
<keyword evidence="3" id="KW-0540">Nuclease</keyword>
<dbReference type="InterPro" id="IPR002156">
    <property type="entry name" value="RNaseH_domain"/>
</dbReference>
<dbReference type="InterPro" id="IPR012337">
    <property type="entry name" value="RNaseH-like_sf"/>
</dbReference>
<dbReference type="InterPro" id="IPR043128">
    <property type="entry name" value="Rev_trsase/Diguanyl_cyclase"/>
</dbReference>
<dbReference type="GO" id="GO:0003964">
    <property type="term" value="F:RNA-directed DNA polymerase activity"/>
    <property type="evidence" value="ECO:0007669"/>
    <property type="project" value="UniProtKB-KW"/>
</dbReference>
<keyword evidence="5" id="KW-0378">Hydrolase</keyword>
<dbReference type="SUPFAM" id="SSF53098">
    <property type="entry name" value="Ribonuclease H-like"/>
    <property type="match status" value="1"/>
</dbReference>
<evidence type="ECO:0000313" key="8">
    <source>
        <dbReference type="EMBL" id="PKI59734.1"/>
    </source>
</evidence>
<dbReference type="Proteomes" id="UP000233551">
    <property type="component" value="Unassembled WGS sequence"/>
</dbReference>
<comment type="caution">
    <text evidence="8">The sequence shown here is derived from an EMBL/GenBank/DDBJ whole genome shotgun (WGS) entry which is preliminary data.</text>
</comment>
<dbReference type="AlphaFoldDB" id="A0A2I0JTV6"/>
<protein>
    <recommendedName>
        <fullName evidence="7">RNase H type-1 domain-containing protein</fullName>
    </recommendedName>
</protein>
<dbReference type="EMBL" id="PGOL01001241">
    <property type="protein sequence ID" value="PKI59734.1"/>
    <property type="molecule type" value="Genomic_DNA"/>
</dbReference>
<evidence type="ECO:0000256" key="3">
    <source>
        <dbReference type="ARBA" id="ARBA00022722"/>
    </source>
</evidence>
<keyword evidence="2" id="KW-0548">Nucleotidyltransferase</keyword>
<keyword evidence="1" id="KW-0808">Transferase</keyword>
<evidence type="ECO:0000256" key="4">
    <source>
        <dbReference type="ARBA" id="ARBA00022759"/>
    </source>
</evidence>
<dbReference type="CDD" id="cd01647">
    <property type="entry name" value="RT_LTR"/>
    <property type="match status" value="1"/>
</dbReference>
<feature type="domain" description="RNase H type-1" evidence="7">
    <location>
        <begin position="231"/>
        <end position="301"/>
    </location>
</feature>
<gene>
    <name evidence="8" type="ORF">CRG98_019910</name>
</gene>
<dbReference type="InterPro" id="IPR041373">
    <property type="entry name" value="RT_RNaseH"/>
</dbReference>
<keyword evidence="6" id="KW-0695">RNA-directed DNA polymerase</keyword>
<evidence type="ECO:0000256" key="1">
    <source>
        <dbReference type="ARBA" id="ARBA00022679"/>
    </source>
</evidence>
<dbReference type="Gene3D" id="3.10.20.370">
    <property type="match status" value="1"/>
</dbReference>
<dbReference type="Gene3D" id="3.30.70.270">
    <property type="match status" value="1"/>
</dbReference>
<keyword evidence="9" id="KW-1185">Reference proteome</keyword>
<evidence type="ECO:0000256" key="2">
    <source>
        <dbReference type="ARBA" id="ARBA00022695"/>
    </source>
</evidence>
<dbReference type="Gene3D" id="3.30.420.10">
    <property type="entry name" value="Ribonuclease H-like superfamily/Ribonuclease H"/>
    <property type="match status" value="1"/>
</dbReference>
<evidence type="ECO:0000313" key="9">
    <source>
        <dbReference type="Proteomes" id="UP000233551"/>
    </source>
</evidence>
<dbReference type="SUPFAM" id="SSF56672">
    <property type="entry name" value="DNA/RNA polymerases"/>
    <property type="match status" value="1"/>
</dbReference>
<accession>A0A2I0JTV6</accession>
<evidence type="ECO:0000256" key="6">
    <source>
        <dbReference type="ARBA" id="ARBA00022918"/>
    </source>
</evidence>
<dbReference type="GO" id="GO:0004523">
    <property type="term" value="F:RNA-DNA hybrid ribonuclease activity"/>
    <property type="evidence" value="ECO:0007669"/>
    <property type="project" value="InterPro"/>
</dbReference>
<dbReference type="PANTHER" id="PTHR48475">
    <property type="entry name" value="RIBONUCLEASE H"/>
    <property type="match status" value="1"/>
</dbReference>
<dbReference type="Pfam" id="PF17917">
    <property type="entry name" value="RT_RNaseH"/>
    <property type="match status" value="1"/>
</dbReference>
<reference evidence="8 9" key="1">
    <citation type="submission" date="2017-11" db="EMBL/GenBank/DDBJ databases">
        <title>De-novo sequencing of pomegranate (Punica granatum L.) genome.</title>
        <authorList>
            <person name="Akparov Z."/>
            <person name="Amiraslanov A."/>
            <person name="Hajiyeva S."/>
            <person name="Abbasov M."/>
            <person name="Kaur K."/>
            <person name="Hamwieh A."/>
            <person name="Solovyev V."/>
            <person name="Salamov A."/>
            <person name="Braich B."/>
            <person name="Kosarev P."/>
            <person name="Mahmoud A."/>
            <person name="Hajiyev E."/>
            <person name="Babayeva S."/>
            <person name="Izzatullayeva V."/>
            <person name="Mammadov A."/>
            <person name="Mammadov A."/>
            <person name="Sharifova S."/>
            <person name="Ojaghi J."/>
            <person name="Eynullazada K."/>
            <person name="Bayramov B."/>
            <person name="Abdulazimova A."/>
            <person name="Shahmuradov I."/>
        </authorList>
    </citation>
    <scope>NUCLEOTIDE SEQUENCE [LARGE SCALE GENOMIC DNA]</scope>
    <source>
        <strain evidence="9">cv. AG2017</strain>
        <tissue evidence="8">Leaf</tissue>
    </source>
</reference>
<dbReference type="PROSITE" id="PS50879">
    <property type="entry name" value="RNASE_H_1"/>
    <property type="match status" value="1"/>
</dbReference>
<keyword evidence="4" id="KW-0255">Endonuclease</keyword>
<dbReference type="GO" id="GO:0003676">
    <property type="term" value="F:nucleic acid binding"/>
    <property type="evidence" value="ECO:0007669"/>
    <property type="project" value="InterPro"/>
</dbReference>
<dbReference type="InterPro" id="IPR000477">
    <property type="entry name" value="RT_dom"/>
</dbReference>
<sequence>MWGTFYYKVMPFGLKNAGATYQRAMVTLFHDMMHKEIEVYVNDMIVKSKEGEDHLVNLKRLFDRLKKYKLRLNPAKCTIGVKLGKLLGFVVSEKGIEVDPDRDDSTHAERAIYYLSKKFTEGESNYPEIEKMCCALVWVMQKLQQYTLYHTIRLLSTIDPLNYLFGNPSSMRNIAKWRCQLTEYDIEYVSSTSVKGQAIADHLTEFPIDDDTPINSDFPDEEVLQVSDEEKNPGWKMYFDGAFNSTGFGIGAVLISLERRHFPVAAKIDFSYTNNVAEYEACILGLQAAIDFKFKELEVFW</sequence>
<proteinExistence type="predicted"/>
<evidence type="ECO:0000256" key="5">
    <source>
        <dbReference type="ARBA" id="ARBA00022801"/>
    </source>
</evidence>
<evidence type="ECO:0000259" key="7">
    <source>
        <dbReference type="PROSITE" id="PS50879"/>
    </source>
</evidence>
<dbReference type="InterPro" id="IPR043502">
    <property type="entry name" value="DNA/RNA_pol_sf"/>
</dbReference>